<dbReference type="PANTHER" id="PTHR32063">
    <property type="match status" value="1"/>
</dbReference>
<evidence type="ECO:0000313" key="10">
    <source>
        <dbReference type="Proteomes" id="UP000264071"/>
    </source>
</evidence>
<evidence type="ECO:0000313" key="9">
    <source>
        <dbReference type="EMBL" id="HCT57523.1"/>
    </source>
</evidence>
<dbReference type="InterPro" id="IPR027463">
    <property type="entry name" value="AcrB_DN_DC_subdom"/>
</dbReference>
<keyword evidence="3" id="KW-0813">Transport</keyword>
<dbReference type="InterPro" id="IPR001036">
    <property type="entry name" value="Acrflvin-R"/>
</dbReference>
<reference evidence="9 10" key="1">
    <citation type="journal article" date="2018" name="Nat. Biotechnol.">
        <title>A standardized bacterial taxonomy based on genome phylogeny substantially revises the tree of life.</title>
        <authorList>
            <person name="Parks D.H."/>
            <person name="Chuvochina M."/>
            <person name="Waite D.W."/>
            <person name="Rinke C."/>
            <person name="Skarshewski A."/>
            <person name="Chaumeil P.A."/>
            <person name="Hugenholtz P."/>
        </authorList>
    </citation>
    <scope>NUCLEOTIDE SEQUENCE [LARGE SCALE GENOMIC DNA]</scope>
    <source>
        <strain evidence="9">UBA8844</strain>
    </source>
</reference>
<feature type="transmembrane region" description="Helical" evidence="8">
    <location>
        <begin position="364"/>
        <end position="382"/>
    </location>
</feature>
<evidence type="ECO:0000256" key="8">
    <source>
        <dbReference type="SAM" id="Phobius"/>
    </source>
</evidence>
<dbReference type="InterPro" id="IPR004763">
    <property type="entry name" value="CusA-like"/>
</dbReference>
<dbReference type="Pfam" id="PF00873">
    <property type="entry name" value="ACR_tran"/>
    <property type="match status" value="1"/>
</dbReference>
<feature type="transmembrane region" description="Helical" evidence="8">
    <location>
        <begin position="890"/>
        <end position="909"/>
    </location>
</feature>
<dbReference type="SUPFAM" id="SSF82714">
    <property type="entry name" value="Multidrug efflux transporter AcrB TolC docking domain, DN and DC subdomains"/>
    <property type="match status" value="2"/>
</dbReference>
<sequence length="1029" mass="109984">MRTLLAAVLRQRLLVTFLVVLLIGVGTWSAMRLPIDAVPDVTNVQVQINTNAAALSPLEVERQITLPVELSMFGLPALEEIRSISKFGLSQVTVVFKEGTDIYFARQQVQERLQQAREDIPANLGQPEMSPISSGLGEVFQYALVASDTSRHNAIELRTLQDWVVATQLRSVPGVAEVNSFGGFTKQYQVLVRPEALLQYGITLRQVLDAVAANNQNAGGGYLTQGAEQLVIRGVGQVQSLDQIRGIVVTSREGTPVRVGDIADVEIGSAIRQGAVTQNGGGEVVTGIVMMRMGANARTVVSDVKERFAAAARSLPDGVQLLPFYDRTSLIDRTIRTVEKNLVEGAVLVVAVLFLLLGNLRAALIVALAIPLSMMFAVSLMVKMGIAGSLMSLGAIDFGLVVDGSVVMVENSMRRLGHRKEGESFLATVLDACAEVGRPVLFGVGIIIVVYLPILTLEGVEGKMFRPMALTVVFALVGSLLITFLVTPVLVSSLLRGKVEEKDVWFIQRAKRIYGPALEWALVRQRRVLAGAGVSVLLALAAAPFLGAEFIPRLDEGAFALQVLRLPSVSLEESVRQTTQLEQVLLQQFPDEVKDIVSKTGRPEIATDPMGVNISDVFVMLHPESRWKAATSKAELETKMSAALSEIPGLVFSFSQPIELRVNELIAGVRSDLAIKIYGDDLQQLSQVADRVVSAVSALPGAAGFKAQQLEGLPQLQISVLPEQLARYGINAADVMESVEAIGGVPVSQVLEGQRRFDLTVRFPATVRASPSSISALLVSAPGGERVPVGTLATVEVVNGPAEVSHENGSRLVIVEGNVRGRDIGGFVSEVRTLFESGKIPLPAGYRPEFGGQFENLERASGRLALVVPLSLLLIFVLLFATFQSVRQAALVFTGIPLATVGGIIALFLRGMPFSISAGVGFIALFGIAVLNGVVMVSCMNDLRAAGRSLAVAVREGGMTRLRPVLMTALVASFGFIPMAISSGAGAEVQRPLATVVIGGLVTSTVLTLLVLPMMYLIIESRSDRAAPH</sequence>
<dbReference type="PANTHER" id="PTHR32063:SF24">
    <property type="entry name" value="CATION EFFLUX SYSTEM (ACRB_ACRD_ACRF FAMILY)"/>
    <property type="match status" value="1"/>
</dbReference>
<dbReference type="Gene3D" id="3.30.70.1430">
    <property type="entry name" value="Multidrug efflux transporter AcrB pore domain"/>
    <property type="match status" value="2"/>
</dbReference>
<dbReference type="Gene3D" id="3.30.2090.10">
    <property type="entry name" value="Multidrug efflux transporter AcrB TolC docking domain, DN and DC subdomains"/>
    <property type="match status" value="2"/>
</dbReference>
<dbReference type="SUPFAM" id="SSF82866">
    <property type="entry name" value="Multidrug efflux transporter AcrB transmembrane domain"/>
    <property type="match status" value="2"/>
</dbReference>
<dbReference type="Proteomes" id="UP000264071">
    <property type="component" value="Unassembled WGS sequence"/>
</dbReference>
<evidence type="ECO:0000256" key="5">
    <source>
        <dbReference type="ARBA" id="ARBA00022692"/>
    </source>
</evidence>
<feature type="transmembrane region" description="Helical" evidence="8">
    <location>
        <begin position="962"/>
        <end position="981"/>
    </location>
</feature>
<feature type="transmembrane region" description="Helical" evidence="8">
    <location>
        <begin position="864"/>
        <end position="883"/>
    </location>
</feature>
<dbReference type="PRINTS" id="PR00702">
    <property type="entry name" value="ACRIFLAVINRP"/>
</dbReference>
<feature type="transmembrane region" description="Helical" evidence="8">
    <location>
        <begin position="993"/>
        <end position="1019"/>
    </location>
</feature>
<organism evidence="9 10">
    <name type="scientific">Gemmatimonas aurantiaca</name>
    <dbReference type="NCBI Taxonomy" id="173480"/>
    <lineage>
        <taxon>Bacteria</taxon>
        <taxon>Pseudomonadati</taxon>
        <taxon>Gemmatimonadota</taxon>
        <taxon>Gemmatimonadia</taxon>
        <taxon>Gemmatimonadales</taxon>
        <taxon>Gemmatimonadaceae</taxon>
        <taxon>Gemmatimonas</taxon>
    </lineage>
</organism>
<dbReference type="NCBIfam" id="TIGR00914">
    <property type="entry name" value="2A0601"/>
    <property type="match status" value="1"/>
</dbReference>
<evidence type="ECO:0000256" key="4">
    <source>
        <dbReference type="ARBA" id="ARBA00022475"/>
    </source>
</evidence>
<evidence type="ECO:0000256" key="2">
    <source>
        <dbReference type="ARBA" id="ARBA00010942"/>
    </source>
</evidence>
<accession>A0A3D4V8R7</accession>
<evidence type="ECO:0000256" key="3">
    <source>
        <dbReference type="ARBA" id="ARBA00022448"/>
    </source>
</evidence>
<evidence type="ECO:0000256" key="1">
    <source>
        <dbReference type="ARBA" id="ARBA00004651"/>
    </source>
</evidence>
<name>A0A3D4V8R7_9BACT</name>
<protein>
    <submittedName>
        <fullName evidence="9">CusA/CzcA family heavy metal efflux RND transporter</fullName>
    </submittedName>
</protein>
<dbReference type="EMBL" id="DPIY01000009">
    <property type="protein sequence ID" value="HCT57523.1"/>
    <property type="molecule type" value="Genomic_DNA"/>
</dbReference>
<dbReference type="GO" id="GO:0008324">
    <property type="term" value="F:monoatomic cation transmembrane transporter activity"/>
    <property type="evidence" value="ECO:0007669"/>
    <property type="project" value="InterPro"/>
</dbReference>
<feature type="transmembrane region" description="Helical" evidence="8">
    <location>
        <begin position="440"/>
        <end position="457"/>
    </location>
</feature>
<feature type="transmembrane region" description="Helical" evidence="8">
    <location>
        <begin position="469"/>
        <end position="491"/>
    </location>
</feature>
<keyword evidence="5 8" id="KW-0812">Transmembrane</keyword>
<dbReference type="GO" id="GO:0042910">
    <property type="term" value="F:xenobiotic transmembrane transporter activity"/>
    <property type="evidence" value="ECO:0007669"/>
    <property type="project" value="TreeGrafter"/>
</dbReference>
<dbReference type="SUPFAM" id="SSF82693">
    <property type="entry name" value="Multidrug efflux transporter AcrB pore domain, PN1, PN2, PC1 and PC2 subdomains"/>
    <property type="match status" value="3"/>
</dbReference>
<keyword evidence="7 8" id="KW-0472">Membrane</keyword>
<comment type="subcellular location">
    <subcellularLocation>
        <location evidence="1">Cell membrane</location>
        <topology evidence="1">Multi-pass membrane protein</topology>
    </subcellularLocation>
</comment>
<comment type="caution">
    <text evidence="9">The sequence shown here is derived from an EMBL/GenBank/DDBJ whole genome shotgun (WGS) entry which is preliminary data.</text>
</comment>
<dbReference type="AlphaFoldDB" id="A0A3D4V8R7"/>
<dbReference type="OMA" id="PDFNDMA"/>
<dbReference type="Gene3D" id="3.30.70.1320">
    <property type="entry name" value="Multidrug efflux transporter AcrB pore domain like"/>
    <property type="match status" value="1"/>
</dbReference>
<comment type="similarity">
    <text evidence="2">Belongs to the resistance-nodulation-cell division (RND) (TC 2.A.6) family.</text>
</comment>
<dbReference type="GO" id="GO:0005886">
    <property type="term" value="C:plasma membrane"/>
    <property type="evidence" value="ECO:0007669"/>
    <property type="project" value="UniProtKB-SubCell"/>
</dbReference>
<feature type="transmembrane region" description="Helical" evidence="8">
    <location>
        <begin position="915"/>
        <end position="941"/>
    </location>
</feature>
<evidence type="ECO:0000256" key="6">
    <source>
        <dbReference type="ARBA" id="ARBA00022989"/>
    </source>
</evidence>
<gene>
    <name evidence="9" type="ORF">DGD08_10020</name>
</gene>
<keyword evidence="6 8" id="KW-1133">Transmembrane helix</keyword>
<proteinExistence type="inferred from homology"/>
<dbReference type="Gene3D" id="1.20.1640.10">
    <property type="entry name" value="Multidrug efflux transporter AcrB transmembrane domain"/>
    <property type="match status" value="2"/>
</dbReference>
<evidence type="ECO:0000256" key="7">
    <source>
        <dbReference type="ARBA" id="ARBA00023136"/>
    </source>
</evidence>
<dbReference type="Gene3D" id="3.30.70.1440">
    <property type="entry name" value="Multidrug efflux transporter AcrB pore domain"/>
    <property type="match status" value="1"/>
</dbReference>
<feature type="transmembrane region" description="Helical" evidence="8">
    <location>
        <begin position="528"/>
        <end position="546"/>
    </location>
</feature>
<keyword evidence="4" id="KW-1003">Cell membrane</keyword>